<evidence type="ECO:0000256" key="3">
    <source>
        <dbReference type="ARBA" id="ARBA00022490"/>
    </source>
</evidence>
<evidence type="ECO:0000256" key="1">
    <source>
        <dbReference type="ARBA" id="ARBA00004496"/>
    </source>
</evidence>
<dbReference type="STRING" id="862969.SCI_1853"/>
<dbReference type="UniPathway" id="UPA00068"/>
<protein>
    <recommendedName>
        <fullName evidence="7 8">Arginine repressor</fullName>
    </recommendedName>
</protein>
<dbReference type="AlphaFoldDB" id="A0A0C1KEM9"/>
<dbReference type="Pfam" id="PF01316">
    <property type="entry name" value="Arg_repressor"/>
    <property type="match status" value="1"/>
</dbReference>
<evidence type="ECO:0000256" key="4">
    <source>
        <dbReference type="ARBA" id="ARBA00023015"/>
    </source>
</evidence>
<dbReference type="HAMAP" id="MF_00173">
    <property type="entry name" value="Arg_repressor"/>
    <property type="match status" value="1"/>
</dbReference>
<keyword evidence="7" id="KW-0678">Repressor</keyword>
<dbReference type="GO" id="GO:0005737">
    <property type="term" value="C:cytoplasm"/>
    <property type="evidence" value="ECO:0007669"/>
    <property type="project" value="UniProtKB-SubCell"/>
</dbReference>
<dbReference type="GeneID" id="93847907"/>
<dbReference type="NCBIfam" id="TIGR01529">
    <property type="entry name" value="argR_whole"/>
    <property type="match status" value="1"/>
</dbReference>
<comment type="similarity">
    <text evidence="2 7">Belongs to the ArgR family.</text>
</comment>
<dbReference type="Gene3D" id="3.30.1360.40">
    <property type="match status" value="1"/>
</dbReference>
<evidence type="ECO:0000313" key="11">
    <source>
        <dbReference type="EMBL" id="KIC77417.1"/>
    </source>
</evidence>
<feature type="domain" description="Arginine repressor C-terminal" evidence="10">
    <location>
        <begin position="82"/>
        <end position="142"/>
    </location>
</feature>
<reference evidence="11 12" key="1">
    <citation type="submission" date="2014-12" db="EMBL/GenBank/DDBJ databases">
        <title>Partial genome sequence of Streptococcus constellatus KCOM 1650 (= ChDC B144).</title>
        <authorList>
            <person name="Kook J.-K."/>
            <person name="Park S.-N."/>
            <person name="Lim Y.K."/>
            <person name="Jo E."/>
        </authorList>
    </citation>
    <scope>NUCLEOTIDE SEQUENCE [LARGE SCALE GENOMIC DNA]</scope>
    <source>
        <strain evidence="11 12">KCOM 1650</strain>
    </source>
</reference>
<evidence type="ECO:0000256" key="7">
    <source>
        <dbReference type="HAMAP-Rule" id="MF_00173"/>
    </source>
</evidence>
<keyword evidence="3 7" id="KW-0963">Cytoplasm</keyword>
<proteinExistence type="inferred from homology"/>
<dbReference type="InterPro" id="IPR036251">
    <property type="entry name" value="Arg_repress_C_sf"/>
</dbReference>
<comment type="function">
    <text evidence="7">Regulates arginine biosynthesis genes.</text>
</comment>
<keyword evidence="7" id="KW-0028">Amino-acid biosynthesis</keyword>
<dbReference type="InterPro" id="IPR020899">
    <property type="entry name" value="Arg_repress_C"/>
</dbReference>
<dbReference type="OrthoDB" id="9807089at2"/>
<dbReference type="GO" id="GO:0034618">
    <property type="term" value="F:arginine binding"/>
    <property type="evidence" value="ECO:0007669"/>
    <property type="project" value="InterPro"/>
</dbReference>
<dbReference type="GO" id="GO:0003677">
    <property type="term" value="F:DNA binding"/>
    <property type="evidence" value="ECO:0007669"/>
    <property type="project" value="UniProtKB-KW"/>
</dbReference>
<sequence length="146" mass="16492">MKKTERHKLIKKIIKEEKLSTQKDIQDRLKVQGVIVTQTTLSRDLREIGLTKAKKNHEVYYVLADETNKIDLVEFLSYHLQGVSRAEFSLVLHTRLGDASILANFVDANKGELILGTVAGANTLLVICRDTAAAKQMEEQLLEKMD</sequence>
<dbReference type="RefSeq" id="WP_003071513.1">
    <property type="nucleotide sequence ID" value="NZ_CAJPUH010000070.1"/>
</dbReference>
<evidence type="ECO:0000259" key="9">
    <source>
        <dbReference type="Pfam" id="PF01316"/>
    </source>
</evidence>
<dbReference type="PANTHER" id="PTHR34471">
    <property type="entry name" value="ARGININE REPRESSOR"/>
    <property type="match status" value="1"/>
</dbReference>
<keyword evidence="6 7" id="KW-0804">Transcription</keyword>
<accession>A0A0C1KEM9</accession>
<dbReference type="Pfam" id="PF02863">
    <property type="entry name" value="Arg_repressor_C"/>
    <property type="match status" value="1"/>
</dbReference>
<comment type="pathway">
    <text evidence="7">Amino-acid biosynthesis; L-arginine biosynthesis [regulation].</text>
</comment>
<dbReference type="Proteomes" id="UP000031339">
    <property type="component" value="Unassembled WGS sequence"/>
</dbReference>
<comment type="caution">
    <text evidence="11">The sequence shown here is derived from an EMBL/GenBank/DDBJ whole genome shotgun (WGS) entry which is preliminary data.</text>
</comment>
<feature type="domain" description="Arginine repressor DNA-binding" evidence="9">
    <location>
        <begin position="1"/>
        <end position="68"/>
    </location>
</feature>
<dbReference type="GO" id="GO:0051259">
    <property type="term" value="P:protein complex oligomerization"/>
    <property type="evidence" value="ECO:0007669"/>
    <property type="project" value="InterPro"/>
</dbReference>
<dbReference type="GO" id="GO:0006526">
    <property type="term" value="P:L-arginine biosynthetic process"/>
    <property type="evidence" value="ECO:0007669"/>
    <property type="project" value="UniProtKB-UniPathway"/>
</dbReference>
<dbReference type="InterPro" id="IPR036388">
    <property type="entry name" value="WH-like_DNA-bd_sf"/>
</dbReference>
<evidence type="ECO:0000256" key="2">
    <source>
        <dbReference type="ARBA" id="ARBA00008316"/>
    </source>
</evidence>
<organism evidence="11 12">
    <name type="scientific">Streptococcus constellatus</name>
    <dbReference type="NCBI Taxonomy" id="76860"/>
    <lineage>
        <taxon>Bacteria</taxon>
        <taxon>Bacillati</taxon>
        <taxon>Bacillota</taxon>
        <taxon>Bacilli</taxon>
        <taxon>Lactobacillales</taxon>
        <taxon>Streptococcaceae</taxon>
        <taxon>Streptococcus</taxon>
        <taxon>Streptococcus anginosus group</taxon>
    </lineage>
</organism>
<dbReference type="EMBL" id="JWIY01000004">
    <property type="protein sequence ID" value="KIC77417.1"/>
    <property type="molecule type" value="Genomic_DNA"/>
</dbReference>
<dbReference type="InterPro" id="IPR036390">
    <property type="entry name" value="WH_DNA-bd_sf"/>
</dbReference>
<comment type="subcellular location">
    <subcellularLocation>
        <location evidence="1 7">Cytoplasm</location>
    </subcellularLocation>
</comment>
<gene>
    <name evidence="7" type="primary">argR</name>
    <name evidence="11" type="ORF">RN79_09125</name>
</gene>
<evidence type="ECO:0000256" key="8">
    <source>
        <dbReference type="NCBIfam" id="TIGR01529"/>
    </source>
</evidence>
<dbReference type="SUPFAM" id="SSF55252">
    <property type="entry name" value="C-terminal domain of arginine repressor"/>
    <property type="match status" value="1"/>
</dbReference>
<keyword evidence="4 7" id="KW-0805">Transcription regulation</keyword>
<name>A0A0C1KEM9_STRCV</name>
<dbReference type="InterPro" id="IPR020900">
    <property type="entry name" value="Arg_repress_DNA-bd"/>
</dbReference>
<dbReference type="PANTHER" id="PTHR34471:SF1">
    <property type="entry name" value="ARGININE REPRESSOR"/>
    <property type="match status" value="1"/>
</dbReference>
<dbReference type="eggNOG" id="COG1438">
    <property type="taxonomic scope" value="Bacteria"/>
</dbReference>
<dbReference type="PRINTS" id="PR01467">
    <property type="entry name" value="ARGREPRESSOR"/>
</dbReference>
<dbReference type="GO" id="GO:1900079">
    <property type="term" value="P:regulation of arginine biosynthetic process"/>
    <property type="evidence" value="ECO:0007669"/>
    <property type="project" value="UniProtKB-UniRule"/>
</dbReference>
<evidence type="ECO:0000313" key="12">
    <source>
        <dbReference type="Proteomes" id="UP000031339"/>
    </source>
</evidence>
<evidence type="ECO:0000256" key="6">
    <source>
        <dbReference type="ARBA" id="ARBA00023163"/>
    </source>
</evidence>
<dbReference type="InterPro" id="IPR001669">
    <property type="entry name" value="Arg_repress"/>
</dbReference>
<dbReference type="GO" id="GO:0003700">
    <property type="term" value="F:DNA-binding transcription factor activity"/>
    <property type="evidence" value="ECO:0007669"/>
    <property type="project" value="UniProtKB-UniRule"/>
</dbReference>
<dbReference type="Gene3D" id="1.10.10.10">
    <property type="entry name" value="Winged helix-like DNA-binding domain superfamily/Winged helix DNA-binding domain"/>
    <property type="match status" value="1"/>
</dbReference>
<evidence type="ECO:0000256" key="5">
    <source>
        <dbReference type="ARBA" id="ARBA00023125"/>
    </source>
</evidence>
<dbReference type="SUPFAM" id="SSF46785">
    <property type="entry name" value="Winged helix' DNA-binding domain"/>
    <property type="match status" value="1"/>
</dbReference>
<keyword evidence="5 7" id="KW-0238">DNA-binding</keyword>
<evidence type="ECO:0000259" key="10">
    <source>
        <dbReference type="Pfam" id="PF02863"/>
    </source>
</evidence>
<keyword evidence="7" id="KW-0055">Arginine biosynthesis</keyword>